<proteinExistence type="inferred from homology"/>
<organism evidence="4 5">
    <name type="scientific">Haloplasma contractile SSD-17B</name>
    <dbReference type="NCBI Taxonomy" id="1033810"/>
    <lineage>
        <taxon>Bacteria</taxon>
        <taxon>Bacillati</taxon>
        <taxon>Mycoplasmatota</taxon>
        <taxon>Mollicutes</taxon>
        <taxon>Haloplasmatales</taxon>
        <taxon>Haloplasmataceae</taxon>
        <taxon>Haloplasma</taxon>
    </lineage>
</organism>
<dbReference type="GO" id="GO:0004333">
    <property type="term" value="F:fumarate hydratase activity"/>
    <property type="evidence" value="ECO:0007669"/>
    <property type="project" value="UniProtKB-EC"/>
</dbReference>
<dbReference type="EMBL" id="AFNU02000004">
    <property type="protein sequence ID" value="ERJ12596.1"/>
    <property type="molecule type" value="Genomic_DNA"/>
</dbReference>
<dbReference type="InterPro" id="IPR004647">
    <property type="entry name" value="Fe-S_hydro-lyase_TtdB-typ_cat"/>
</dbReference>
<feature type="domain" description="Fe-S hydro-lyase tartrate dehydratase beta-type catalytic" evidence="3">
    <location>
        <begin position="2"/>
        <end position="172"/>
    </location>
</feature>
<dbReference type="STRING" id="1033810.HLPCO_001582"/>
<dbReference type="Gene3D" id="3.20.130.10">
    <property type="entry name" value="Fe-S hydro-lyase, tartrate dehydratase beta-type, catalytic domain"/>
    <property type="match status" value="1"/>
</dbReference>
<dbReference type="Proteomes" id="UP000005707">
    <property type="component" value="Unassembled WGS sequence"/>
</dbReference>
<dbReference type="RefSeq" id="WP_008824822.1">
    <property type="nucleotide sequence ID" value="NZ_AFNU02000004.1"/>
</dbReference>
<dbReference type="AlphaFoldDB" id="U2ECW5"/>
<dbReference type="InParanoid" id="U2ECW5"/>
<evidence type="ECO:0000313" key="5">
    <source>
        <dbReference type="Proteomes" id="UP000005707"/>
    </source>
</evidence>
<evidence type="ECO:0000313" key="4">
    <source>
        <dbReference type="EMBL" id="ERJ12596.1"/>
    </source>
</evidence>
<name>U2ECW5_9MOLU</name>
<reference evidence="4 5" key="2">
    <citation type="journal article" date="2013" name="PLoS ONE">
        <title>INDIGO - INtegrated Data Warehouse of MIcrobial GenOmes with Examples from the Red Sea Extremophiles.</title>
        <authorList>
            <person name="Alam I."/>
            <person name="Antunes A."/>
            <person name="Kamau A.A."/>
            <person name="Ba Alawi W."/>
            <person name="Kalkatawi M."/>
            <person name="Stingl U."/>
            <person name="Bajic V.B."/>
        </authorList>
    </citation>
    <scope>NUCLEOTIDE SEQUENCE [LARGE SCALE GENOMIC DNA]</scope>
    <source>
        <strain evidence="4 5">SSD-17B</strain>
    </source>
</reference>
<dbReference type="NCBIfam" id="NF005310">
    <property type="entry name" value="PRK06842.1"/>
    <property type="match status" value="1"/>
</dbReference>
<dbReference type="InterPro" id="IPR036660">
    <property type="entry name" value="Fe-S_hydroAse_TtdB_cat_sf"/>
</dbReference>
<accession>U2ECW5</accession>
<dbReference type="PANTHER" id="PTHR43351">
    <property type="entry name" value="L(+)-TARTRATE DEHYDRATASE SUBUNIT BETA"/>
    <property type="match status" value="1"/>
</dbReference>
<keyword evidence="5" id="KW-1185">Reference proteome</keyword>
<evidence type="ECO:0000256" key="1">
    <source>
        <dbReference type="ARBA" id="ARBA00008876"/>
    </source>
</evidence>
<dbReference type="Pfam" id="PF05683">
    <property type="entry name" value="Fumerase_C"/>
    <property type="match status" value="1"/>
</dbReference>
<comment type="caution">
    <text evidence="4">The sequence shown here is derived from an EMBL/GenBank/DDBJ whole genome shotgun (WGS) entry which is preliminary data.</text>
</comment>
<reference evidence="4 5" key="1">
    <citation type="journal article" date="2011" name="J. Bacteriol.">
        <title>Genome sequence of Haloplasma contractile, an unusual contractile bacterium from a deep-sea anoxic brine lake.</title>
        <authorList>
            <person name="Antunes A."/>
            <person name="Alam I."/>
            <person name="El Dorry H."/>
            <person name="Siam R."/>
            <person name="Robertson A."/>
            <person name="Bajic V.B."/>
            <person name="Stingl U."/>
        </authorList>
    </citation>
    <scope>NUCLEOTIDE SEQUENCE [LARGE SCALE GENOMIC DNA]</scope>
    <source>
        <strain evidence="4 5">SSD-17B</strain>
    </source>
</reference>
<dbReference type="eggNOG" id="COG1838">
    <property type="taxonomic scope" value="Bacteria"/>
</dbReference>
<keyword evidence="2 4" id="KW-0456">Lyase</keyword>
<gene>
    <name evidence="4" type="primary">fumX</name>
    <name evidence="4" type="ORF">HLPCO_001582</name>
</gene>
<dbReference type="NCBIfam" id="TIGR00723">
    <property type="entry name" value="ttdB_fumA_fumB"/>
    <property type="match status" value="1"/>
</dbReference>
<evidence type="ECO:0000259" key="3">
    <source>
        <dbReference type="Pfam" id="PF05683"/>
    </source>
</evidence>
<dbReference type="PANTHER" id="PTHR43351:SF2">
    <property type="entry name" value="L(+)-TARTRATE DEHYDRATASE SUBUNIT BETA-RELATED"/>
    <property type="match status" value="1"/>
</dbReference>
<dbReference type="SUPFAM" id="SSF117457">
    <property type="entry name" value="FumA C-terminal domain-like"/>
    <property type="match status" value="1"/>
</dbReference>
<dbReference type="EC" id="4.2.1.2" evidence="4"/>
<sequence length="188" mass="20491">MDITTPLTDEVVKQLKAGEKVKISGIIYTARDAAHKRLVELIKKGKKLPFDVDGQIIYYVGPTPSKPGQVIGSSGPTTSYRMDPYTEPLLEKGLNGMIGKGPRNQEIKDALEKNNAVYFAAVGGAAALISKCVKRSEIIAYDDLGAEAIRKLEVKDFPAIVINDCYGNDLMEENIKKYNINGGRNTDG</sequence>
<evidence type="ECO:0000256" key="2">
    <source>
        <dbReference type="ARBA" id="ARBA00023239"/>
    </source>
</evidence>
<comment type="similarity">
    <text evidence="1">Belongs to the class-I fumarase family.</text>
</comment>
<protein>
    <submittedName>
        <fullName evidence="4">Fumarate hydratase class I protein</fullName>
        <ecNumber evidence="4">4.2.1.2</ecNumber>
    </submittedName>
</protein>